<comment type="caution">
    <text evidence="3">The sequence shown here is derived from an EMBL/GenBank/DDBJ whole genome shotgun (WGS) entry which is preliminary data.</text>
</comment>
<dbReference type="RefSeq" id="WP_184078157.1">
    <property type="nucleotide sequence ID" value="NZ_JACHDS010000001.1"/>
</dbReference>
<reference evidence="3 4" key="1">
    <citation type="submission" date="2020-08" db="EMBL/GenBank/DDBJ databases">
        <title>Sequencing the genomes of 1000 actinobacteria strains.</title>
        <authorList>
            <person name="Klenk H.-P."/>
        </authorList>
    </citation>
    <scope>NUCLEOTIDE SEQUENCE [LARGE SCALE GENOMIC DNA]</scope>
    <source>
        <strain evidence="3 4">DSM 46659</strain>
    </source>
</reference>
<dbReference type="GO" id="GO:0031177">
    <property type="term" value="F:phosphopantetheine binding"/>
    <property type="evidence" value="ECO:0007669"/>
    <property type="project" value="TreeGrafter"/>
</dbReference>
<proteinExistence type="predicted"/>
<dbReference type="InterPro" id="IPR000873">
    <property type="entry name" value="AMP-dep_synth/lig_dom"/>
</dbReference>
<accession>A0A7W9YMD9</accession>
<feature type="domain" description="AMP-binding enzyme C-terminal" evidence="2">
    <location>
        <begin position="425"/>
        <end position="496"/>
    </location>
</feature>
<dbReference type="Pfam" id="PF00501">
    <property type="entry name" value="AMP-binding"/>
    <property type="match status" value="1"/>
</dbReference>
<feature type="domain" description="AMP-dependent synthetase/ligase" evidence="1">
    <location>
        <begin position="10"/>
        <end position="359"/>
    </location>
</feature>
<dbReference type="PROSITE" id="PS00455">
    <property type="entry name" value="AMP_BINDING"/>
    <property type="match status" value="1"/>
</dbReference>
<gene>
    <name evidence="3" type="ORF">HNR23_004301</name>
</gene>
<name>A0A7W9YMD9_9ACTN</name>
<dbReference type="Gene3D" id="3.40.50.12780">
    <property type="entry name" value="N-terminal domain of ligase-like"/>
    <property type="match status" value="1"/>
</dbReference>
<dbReference type="AlphaFoldDB" id="A0A7W9YMD9"/>
<dbReference type="GO" id="GO:0044550">
    <property type="term" value="P:secondary metabolite biosynthetic process"/>
    <property type="evidence" value="ECO:0007669"/>
    <property type="project" value="TreeGrafter"/>
</dbReference>
<protein>
    <submittedName>
        <fullName evidence="3">Amino acid adenylation domain-containing protein</fullName>
    </submittedName>
</protein>
<organism evidence="3 4">
    <name type="scientific">Nocardiopsis mwathae</name>
    <dbReference type="NCBI Taxonomy" id="1472723"/>
    <lineage>
        <taxon>Bacteria</taxon>
        <taxon>Bacillati</taxon>
        <taxon>Actinomycetota</taxon>
        <taxon>Actinomycetes</taxon>
        <taxon>Streptosporangiales</taxon>
        <taxon>Nocardiopsidaceae</taxon>
        <taxon>Nocardiopsis</taxon>
    </lineage>
</organism>
<evidence type="ECO:0000313" key="3">
    <source>
        <dbReference type="EMBL" id="MBB6174241.1"/>
    </source>
</evidence>
<sequence>MSDGTLYGWFADSAARYGEAVALEAEGVNLTYRQLDRLTGNIVDEILGVEGSLPDTVGLYASRSLTAYAGYLAIQRLGSTVVPLNPAYPVGRNQRIVRAARPTVILSQEPDPALSAPVLPLDAARLDELGERPVPRLPKRDVRPTDTAYLLFTSGSTGAPKGVPIQHRNVSAYLRHVIPRYELGPGCRVTQTFDLTFDLSVFDLFATWGSGAALVVPSRRELLDPAGFVSDRDITHWFSVPSAASVARRLGRLAEGSMPNLRWSLFCGERLTLSQARDWQRAAPNSVIENLYGPTELTLSCAQFRLPVDLASCPTTPNGTVPIGEMYPDLEWLVVDADGRPAEVGELCVRGPQRFGGYLDQADNHGRFLVDNAGRLSEWKGNGSPATDAWYRTGDVVRSADGALVHLGRVDHQVKVQGYRVELGEIEAEMRDYPGVGEAIVVAVADPGGATVLHGVCTGDGDGDALLAALRARLPQHMVPRTVTFWPELPLNPNGKIDRDAITKELVGE</sequence>
<dbReference type="Gene3D" id="3.30.300.30">
    <property type="match status" value="1"/>
</dbReference>
<evidence type="ECO:0000259" key="1">
    <source>
        <dbReference type="Pfam" id="PF00501"/>
    </source>
</evidence>
<dbReference type="SUPFAM" id="SSF56801">
    <property type="entry name" value="Acetyl-CoA synthetase-like"/>
    <property type="match status" value="1"/>
</dbReference>
<evidence type="ECO:0000313" key="4">
    <source>
        <dbReference type="Proteomes" id="UP000546642"/>
    </source>
</evidence>
<dbReference type="InterPro" id="IPR020845">
    <property type="entry name" value="AMP-binding_CS"/>
</dbReference>
<dbReference type="Proteomes" id="UP000546642">
    <property type="component" value="Unassembled WGS sequence"/>
</dbReference>
<evidence type="ECO:0000259" key="2">
    <source>
        <dbReference type="Pfam" id="PF13193"/>
    </source>
</evidence>
<dbReference type="EMBL" id="JACHDS010000001">
    <property type="protein sequence ID" value="MBB6174241.1"/>
    <property type="molecule type" value="Genomic_DNA"/>
</dbReference>
<dbReference type="GO" id="GO:0043041">
    <property type="term" value="P:amino acid activation for nonribosomal peptide biosynthetic process"/>
    <property type="evidence" value="ECO:0007669"/>
    <property type="project" value="TreeGrafter"/>
</dbReference>
<keyword evidence="4" id="KW-1185">Reference proteome</keyword>
<dbReference type="InterPro" id="IPR045851">
    <property type="entry name" value="AMP-bd_C_sf"/>
</dbReference>
<dbReference type="GO" id="GO:0005737">
    <property type="term" value="C:cytoplasm"/>
    <property type="evidence" value="ECO:0007669"/>
    <property type="project" value="TreeGrafter"/>
</dbReference>
<dbReference type="NCBIfam" id="TIGR01733">
    <property type="entry name" value="AA-adenyl-dom"/>
    <property type="match status" value="1"/>
</dbReference>
<dbReference type="InterPro" id="IPR010071">
    <property type="entry name" value="AA_adenyl_dom"/>
</dbReference>
<dbReference type="PANTHER" id="PTHR45527:SF1">
    <property type="entry name" value="FATTY ACID SYNTHASE"/>
    <property type="match status" value="1"/>
</dbReference>
<dbReference type="Pfam" id="PF13193">
    <property type="entry name" value="AMP-binding_C"/>
    <property type="match status" value="1"/>
</dbReference>
<dbReference type="InterPro" id="IPR042099">
    <property type="entry name" value="ANL_N_sf"/>
</dbReference>
<dbReference type="PANTHER" id="PTHR45527">
    <property type="entry name" value="NONRIBOSOMAL PEPTIDE SYNTHETASE"/>
    <property type="match status" value="1"/>
</dbReference>
<dbReference type="InterPro" id="IPR025110">
    <property type="entry name" value="AMP-bd_C"/>
</dbReference>